<dbReference type="EMBL" id="JAYKYQ010000016">
    <property type="protein sequence ID" value="MEB3514214.1"/>
    <property type="molecule type" value="Genomic_DNA"/>
</dbReference>
<keyword evidence="3" id="KW-1185">Reference proteome</keyword>
<evidence type="ECO:0000313" key="3">
    <source>
        <dbReference type="Proteomes" id="UP001348098"/>
    </source>
</evidence>
<dbReference type="SUPFAM" id="SSF47413">
    <property type="entry name" value="lambda repressor-like DNA-binding domains"/>
    <property type="match status" value="1"/>
</dbReference>
<dbReference type="Gene3D" id="1.10.260.40">
    <property type="entry name" value="lambda repressor-like DNA-binding domains"/>
    <property type="match status" value="1"/>
</dbReference>
<dbReference type="Proteomes" id="UP001348098">
    <property type="component" value="Unassembled WGS sequence"/>
</dbReference>
<feature type="domain" description="HTH cro/C1-type" evidence="1">
    <location>
        <begin position="19"/>
        <end position="77"/>
    </location>
</feature>
<dbReference type="Pfam" id="PF13560">
    <property type="entry name" value="HTH_31"/>
    <property type="match status" value="1"/>
</dbReference>
<evidence type="ECO:0000313" key="2">
    <source>
        <dbReference type="EMBL" id="MEB3514214.1"/>
    </source>
</evidence>
<protein>
    <submittedName>
        <fullName evidence="2">Helix-turn-helix transcriptional regulator</fullName>
    </submittedName>
</protein>
<dbReference type="RefSeq" id="WP_323124390.1">
    <property type="nucleotide sequence ID" value="NZ_JAYESH010000009.1"/>
</dbReference>
<comment type="caution">
    <text evidence="2">The sequence shown here is derived from an EMBL/GenBank/DDBJ whole genome shotgun (WGS) entry which is preliminary data.</text>
</comment>
<accession>A0ABU6B3D3</accession>
<name>A0ABU6B3D3_9NOCA</name>
<proteinExistence type="predicted"/>
<dbReference type="InterPro" id="IPR001387">
    <property type="entry name" value="Cro/C1-type_HTH"/>
</dbReference>
<evidence type="ECO:0000259" key="1">
    <source>
        <dbReference type="PROSITE" id="PS50943"/>
    </source>
</evidence>
<dbReference type="InterPro" id="IPR010982">
    <property type="entry name" value="Lambda_DNA-bd_dom_sf"/>
</dbReference>
<dbReference type="Pfam" id="PF19054">
    <property type="entry name" value="DUF5753"/>
    <property type="match status" value="1"/>
</dbReference>
<reference evidence="2 3" key="1">
    <citation type="submission" date="2023-12" db="EMBL/GenBank/DDBJ databases">
        <title>novel species in genus Nocarida.</title>
        <authorList>
            <person name="Li Z."/>
        </authorList>
    </citation>
    <scope>NUCLEOTIDE SEQUENCE [LARGE SCALE GENOMIC DNA]</scope>
    <source>
        <strain evidence="2 3">CDC186</strain>
    </source>
</reference>
<gene>
    <name evidence="2" type="ORF">U3653_29685</name>
</gene>
<sequence>MSEDETGSTLPRRQLGRHLRDAREALGMTLIESAKLMEWGKSTLQRLEKGQTEKVRSHDIRLLCEQYQLGEERTADLLSLAEQIPVKSWWHDYGSLITPAFDVYMGLESSAAQLTQFQPSVVPGLLETADYARALDILYFPNDSQEEIDRRVELRLRRQGLVARRRRPATFSAVLHEAVLRTVIGSPKVMSAQSRHLADLSTLPNVDIRVLPFRAGLPVGTSTGPFLILDFDTDKKGQPEEPSVVYVESFTGGLFLERVSDIDRYRDAYWVIHRAALDVQPSRDLLRQLAKEYERGH</sequence>
<organism evidence="2 3">
    <name type="scientific">Nocardia implantans</name>
    <dbReference type="NCBI Taxonomy" id="3108168"/>
    <lineage>
        <taxon>Bacteria</taxon>
        <taxon>Bacillati</taxon>
        <taxon>Actinomycetota</taxon>
        <taxon>Actinomycetes</taxon>
        <taxon>Mycobacteriales</taxon>
        <taxon>Nocardiaceae</taxon>
        <taxon>Nocardia</taxon>
    </lineage>
</organism>
<dbReference type="PROSITE" id="PS50943">
    <property type="entry name" value="HTH_CROC1"/>
    <property type="match status" value="1"/>
</dbReference>
<dbReference type="InterPro" id="IPR043917">
    <property type="entry name" value="DUF5753"/>
</dbReference>
<dbReference type="CDD" id="cd00093">
    <property type="entry name" value="HTH_XRE"/>
    <property type="match status" value="1"/>
</dbReference>